<gene>
    <name evidence="1" type="ORF">METZ01_LOCUS405821</name>
</gene>
<dbReference type="EMBL" id="UINC01156511">
    <property type="protein sequence ID" value="SVD52967.1"/>
    <property type="molecule type" value="Genomic_DNA"/>
</dbReference>
<evidence type="ECO:0000313" key="1">
    <source>
        <dbReference type="EMBL" id="SVD52967.1"/>
    </source>
</evidence>
<protein>
    <submittedName>
        <fullName evidence="1">Uncharacterized protein</fullName>
    </submittedName>
</protein>
<reference evidence="1" key="1">
    <citation type="submission" date="2018-05" db="EMBL/GenBank/DDBJ databases">
        <authorList>
            <person name="Lanie J.A."/>
            <person name="Ng W.-L."/>
            <person name="Kazmierczak K.M."/>
            <person name="Andrzejewski T.M."/>
            <person name="Davidsen T.M."/>
            <person name="Wayne K.J."/>
            <person name="Tettelin H."/>
            <person name="Glass J.I."/>
            <person name="Rusch D."/>
            <person name="Podicherti R."/>
            <person name="Tsui H.-C.T."/>
            <person name="Winkler M.E."/>
        </authorList>
    </citation>
    <scope>NUCLEOTIDE SEQUENCE</scope>
</reference>
<proteinExistence type="predicted"/>
<organism evidence="1">
    <name type="scientific">marine metagenome</name>
    <dbReference type="NCBI Taxonomy" id="408172"/>
    <lineage>
        <taxon>unclassified sequences</taxon>
        <taxon>metagenomes</taxon>
        <taxon>ecological metagenomes</taxon>
    </lineage>
</organism>
<accession>A0A382W2G8</accession>
<dbReference type="AlphaFoldDB" id="A0A382W2G8"/>
<name>A0A382W2G8_9ZZZZ</name>
<sequence>MDQLSVHFPDRFTFIGMHGFLQENYQIQKKHNKELLIGYGFWIFTHTENGLAYKTSMKFCN</sequence>